<name>A0ABM8SA00_9BACT</name>
<feature type="domain" description="Cytochrome c" evidence="6">
    <location>
        <begin position="71"/>
        <end position="158"/>
    </location>
</feature>
<dbReference type="PROSITE" id="PS51007">
    <property type="entry name" value="CYTC"/>
    <property type="match status" value="1"/>
</dbReference>
<gene>
    <name evidence="7" type="ORF">NSPZN2_70144</name>
</gene>
<organism evidence="7 8">
    <name type="scientific">Nitrospira defluvii</name>
    <dbReference type="NCBI Taxonomy" id="330214"/>
    <lineage>
        <taxon>Bacteria</taxon>
        <taxon>Pseudomonadati</taxon>
        <taxon>Nitrospirota</taxon>
        <taxon>Nitrospiria</taxon>
        <taxon>Nitrospirales</taxon>
        <taxon>Nitrospiraceae</taxon>
        <taxon>Nitrospira</taxon>
    </lineage>
</organism>
<evidence type="ECO:0000259" key="6">
    <source>
        <dbReference type="PROSITE" id="PS51007"/>
    </source>
</evidence>
<keyword evidence="5" id="KW-1133">Transmembrane helix</keyword>
<evidence type="ECO:0000256" key="3">
    <source>
        <dbReference type="ARBA" id="ARBA00023004"/>
    </source>
</evidence>
<protein>
    <submittedName>
        <fullName evidence="7">Cytochrome c</fullName>
    </submittedName>
</protein>
<feature type="transmembrane region" description="Helical" evidence="5">
    <location>
        <begin position="6"/>
        <end position="25"/>
    </location>
</feature>
<keyword evidence="8" id="KW-1185">Reference proteome</keyword>
<dbReference type="SUPFAM" id="SSF46626">
    <property type="entry name" value="Cytochrome c"/>
    <property type="match status" value="1"/>
</dbReference>
<keyword evidence="1 4" id="KW-0349">Heme</keyword>
<dbReference type="Pfam" id="PF13442">
    <property type="entry name" value="Cytochrome_CBB3"/>
    <property type="match status" value="1"/>
</dbReference>
<proteinExistence type="predicted"/>
<dbReference type="InterPro" id="IPR036909">
    <property type="entry name" value="Cyt_c-like_dom_sf"/>
</dbReference>
<evidence type="ECO:0000313" key="7">
    <source>
        <dbReference type="EMBL" id="CAE6797039.1"/>
    </source>
</evidence>
<evidence type="ECO:0000256" key="2">
    <source>
        <dbReference type="ARBA" id="ARBA00022723"/>
    </source>
</evidence>
<keyword evidence="3 4" id="KW-0408">Iron</keyword>
<dbReference type="InterPro" id="IPR009056">
    <property type="entry name" value="Cyt_c-like_dom"/>
</dbReference>
<dbReference type="Gene3D" id="1.10.760.10">
    <property type="entry name" value="Cytochrome c-like domain"/>
    <property type="match status" value="1"/>
</dbReference>
<accession>A0ABM8SA00</accession>
<dbReference type="Proteomes" id="UP000675880">
    <property type="component" value="Unassembled WGS sequence"/>
</dbReference>
<evidence type="ECO:0000256" key="4">
    <source>
        <dbReference type="PROSITE-ProRule" id="PRU00433"/>
    </source>
</evidence>
<evidence type="ECO:0000256" key="1">
    <source>
        <dbReference type="ARBA" id="ARBA00022617"/>
    </source>
</evidence>
<reference evidence="7 8" key="1">
    <citation type="submission" date="2021-02" db="EMBL/GenBank/DDBJ databases">
        <authorList>
            <person name="Han P."/>
        </authorList>
    </citation>
    <scope>NUCLEOTIDE SEQUENCE [LARGE SCALE GENOMIC DNA]</scope>
    <source>
        <strain evidence="7">Candidatus Nitrospira sp. ZN2</strain>
    </source>
</reference>
<keyword evidence="5" id="KW-0472">Membrane</keyword>
<keyword evidence="5" id="KW-0812">Transmembrane</keyword>
<evidence type="ECO:0000256" key="5">
    <source>
        <dbReference type="SAM" id="Phobius"/>
    </source>
</evidence>
<evidence type="ECO:0000313" key="8">
    <source>
        <dbReference type="Proteomes" id="UP000675880"/>
    </source>
</evidence>
<comment type="caution">
    <text evidence="7">The sequence shown here is derived from an EMBL/GenBank/DDBJ whole genome shotgun (WGS) entry which is preliminary data.</text>
</comment>
<dbReference type="EMBL" id="CAJNBJ010000020">
    <property type="protein sequence ID" value="CAE6797039.1"/>
    <property type="molecule type" value="Genomic_DNA"/>
</dbReference>
<sequence>MAGNRWWQYGSIGMLVLSLGMVGFGTERSVTAGLLDSFGMGGDDAAVVEHPPVPAEYKDKHMPAGGWTDSKAIEEGRKIYMGLVNPEVKCAKCHGDDGKPVKAGARDFRQSKRMDTYEDSFWFWRISEGVPKTKMKPWKELLTEEQRWQVMAFEHAFSHGGKPEAHEHAKR</sequence>
<keyword evidence="2 4" id="KW-0479">Metal-binding</keyword>